<dbReference type="AlphaFoldDB" id="A0A7X2HSI2"/>
<feature type="domain" description="CsbD-like" evidence="2">
    <location>
        <begin position="4"/>
        <end position="56"/>
    </location>
</feature>
<protein>
    <submittedName>
        <fullName evidence="3">CsbD family protein</fullName>
    </submittedName>
</protein>
<name>A0A7X2HSI2_RALPI</name>
<gene>
    <name evidence="3" type="ORF">GJQ57_22790</name>
</gene>
<dbReference type="EMBL" id="WJYN01000013">
    <property type="protein sequence ID" value="MRT01475.1"/>
    <property type="molecule type" value="Genomic_DNA"/>
</dbReference>
<dbReference type="PIRSF" id="PIRSF039008">
    <property type="entry name" value="YjbJ"/>
    <property type="match status" value="1"/>
</dbReference>
<organism evidence="3 4">
    <name type="scientific">Ralstonia pickettii</name>
    <name type="common">Burkholderia pickettii</name>
    <dbReference type="NCBI Taxonomy" id="329"/>
    <lineage>
        <taxon>Bacteria</taxon>
        <taxon>Pseudomonadati</taxon>
        <taxon>Pseudomonadota</taxon>
        <taxon>Betaproteobacteria</taxon>
        <taxon>Burkholderiales</taxon>
        <taxon>Burkholderiaceae</taxon>
        <taxon>Ralstonia</taxon>
    </lineage>
</organism>
<dbReference type="PANTHER" id="PTHR34977:SF1">
    <property type="entry name" value="UPF0337 PROTEIN YJBJ"/>
    <property type="match status" value="1"/>
</dbReference>
<comment type="similarity">
    <text evidence="1">Belongs to the UPF0337 (CsbD) family.</text>
</comment>
<comment type="caution">
    <text evidence="3">The sequence shown here is derived from an EMBL/GenBank/DDBJ whole genome shotgun (WGS) entry which is preliminary data.</text>
</comment>
<dbReference type="PANTHER" id="PTHR34977">
    <property type="entry name" value="UPF0337 PROTEIN YJBJ"/>
    <property type="match status" value="1"/>
</dbReference>
<accession>A0A7X2HSI2</accession>
<evidence type="ECO:0000313" key="3">
    <source>
        <dbReference type="EMBL" id="MRT01475.1"/>
    </source>
</evidence>
<proteinExistence type="inferred from homology"/>
<evidence type="ECO:0000259" key="2">
    <source>
        <dbReference type="Pfam" id="PF05532"/>
    </source>
</evidence>
<dbReference type="InterPro" id="IPR026042">
    <property type="entry name" value="YjbJ"/>
</dbReference>
<evidence type="ECO:0000313" key="4">
    <source>
        <dbReference type="Proteomes" id="UP000441032"/>
    </source>
</evidence>
<dbReference type="Pfam" id="PF05532">
    <property type="entry name" value="CsbD"/>
    <property type="match status" value="1"/>
</dbReference>
<dbReference type="InterPro" id="IPR036629">
    <property type="entry name" value="YjbJ_sf"/>
</dbReference>
<dbReference type="InterPro" id="IPR050423">
    <property type="entry name" value="UPF0337_stress_rsp"/>
</dbReference>
<evidence type="ECO:0000256" key="1">
    <source>
        <dbReference type="ARBA" id="ARBA00009129"/>
    </source>
</evidence>
<dbReference type="Gene3D" id="1.10.1470.10">
    <property type="entry name" value="YjbJ"/>
    <property type="match status" value="1"/>
</dbReference>
<dbReference type="SUPFAM" id="SSF69047">
    <property type="entry name" value="Hypothetical protein YjbJ"/>
    <property type="match status" value="1"/>
</dbReference>
<dbReference type="Proteomes" id="UP000441032">
    <property type="component" value="Unassembled WGS sequence"/>
</dbReference>
<sequence length="67" mass="7599">MNTDIIEGKWKQVVGKAKRAWGELTDDDLKKAEGGKDKLIGVVQERYGQTKDDARKAVETFLDKNDF</sequence>
<dbReference type="RefSeq" id="WP_089444670.1">
    <property type="nucleotide sequence ID" value="NZ_WJYN01000013.1"/>
</dbReference>
<dbReference type="InterPro" id="IPR008462">
    <property type="entry name" value="CsbD"/>
</dbReference>
<reference evidence="3 4" key="1">
    <citation type="submission" date="2019-11" db="EMBL/GenBank/DDBJ databases">
        <title>Phenotypic characterization of an OXA-22 and OXA-60 co-producing Ralstonia pickettii clinical strain.</title>
        <authorList>
            <person name="He F."/>
        </authorList>
    </citation>
    <scope>NUCLEOTIDE SEQUENCE [LARGE SCALE GENOMIC DNA]</scope>
    <source>
        <strain evidence="3 4">PSLESD1</strain>
    </source>
</reference>